<dbReference type="InterPro" id="IPR056200">
    <property type="entry name" value="NT_N"/>
</dbReference>
<dbReference type="PANTHER" id="PTHR23199">
    <property type="entry name" value="NEUROTROPHIN 1-RELATED"/>
    <property type="match status" value="1"/>
</dbReference>
<evidence type="ECO:0000256" key="4">
    <source>
        <dbReference type="SAM" id="MobiDB-lite"/>
    </source>
</evidence>
<keyword evidence="1 5" id="KW-0732">Signal</keyword>
<accession>A0ABN8BJE7</accession>
<feature type="region of interest" description="Disordered" evidence="4">
    <location>
        <begin position="220"/>
        <end position="342"/>
    </location>
</feature>
<dbReference type="InterPro" id="IPR032104">
    <property type="entry name" value="Spaetzle"/>
</dbReference>
<reference evidence="8" key="1">
    <citation type="submission" date="2021-12" db="EMBL/GenBank/DDBJ databases">
        <authorList>
            <person name="King R."/>
        </authorList>
    </citation>
    <scope>NUCLEOTIDE SEQUENCE</scope>
</reference>
<keyword evidence="3" id="KW-0325">Glycoprotein</keyword>
<feature type="compositionally biased region" description="Basic residues" evidence="4">
    <location>
        <begin position="778"/>
        <end position="791"/>
    </location>
</feature>
<keyword evidence="9" id="KW-1185">Reference proteome</keyword>
<feature type="region of interest" description="Disordered" evidence="4">
    <location>
        <begin position="376"/>
        <end position="425"/>
    </location>
</feature>
<dbReference type="Gene3D" id="2.10.90.10">
    <property type="entry name" value="Cystine-knot cytokines"/>
    <property type="match status" value="1"/>
</dbReference>
<feature type="chain" id="PRO_5045751895" description="Spaetzle domain-containing protein" evidence="5">
    <location>
        <begin position="22"/>
        <end position="945"/>
    </location>
</feature>
<feature type="compositionally biased region" description="Basic and acidic residues" evidence="4">
    <location>
        <begin position="235"/>
        <end position="248"/>
    </location>
</feature>
<feature type="compositionally biased region" description="Polar residues" evidence="4">
    <location>
        <begin position="249"/>
        <end position="264"/>
    </location>
</feature>
<protein>
    <recommendedName>
        <fullName evidence="10">Spaetzle domain-containing protein</fullName>
    </recommendedName>
</protein>
<evidence type="ECO:0000256" key="1">
    <source>
        <dbReference type="ARBA" id="ARBA00022729"/>
    </source>
</evidence>
<feature type="compositionally biased region" description="Acidic residues" evidence="4">
    <location>
        <begin position="891"/>
        <end position="909"/>
    </location>
</feature>
<feature type="compositionally biased region" description="Polar residues" evidence="4">
    <location>
        <begin position="925"/>
        <end position="935"/>
    </location>
</feature>
<sequence length="945" mass="105346">MPCVNLFRGLLIAVLVCMFRCEEDLKDFDFSDGDDEVMIAQESRHYQTFVKPPVRIVKPTGVTNSHRPQYNLDSFEDDIGFEDVAETTTRKSYKPSYKLRSREGMIKDAVLRALERKDHVGKFAQLLPIIRAMSGNQRVALASLVANQVTTPPGKEPLNLAQVRSMFGNNANTTTDLMLPILLDMANLIRRAIRPGKQLREVKYPPPPQQLLRRSFTEDVSYIDDDIQPNPEINTEDKNTDKHEHKYANNEQANNKTISQTPSTLHLRFPTRRILPQRTNKPTQTDRPAQDHNRTNDSKHKVNSSVTTHPEEGDKNASTSTEAPASAQGRSAFKGSGDNTTDLTAAATNQTLAQDLPVAEKLRALNRYVDRKSNLIRRGTYPPKPTSLVRRTTAEPPASPVSPLGAVSRRRPAPPRKLPSSASAADQAKCELFTNTLCLHADDYPTEAIVQSIRRNKAAAGALLADFKDPGESAVDGVTAAQEAKYTAEHYLVSNRRGDTANRDFAGAGEAGFMCPSTVKYARPQRARATSGQWKYIVNTGEHTQTLRLEKCLKPKESCTYLTDNFKSKCVQVYNYHRLLTWDQQNGLHMDIFKVPTCCSCHIEGYSVSFPPVGHRVHETSSEQFPTDDLSSEHGNQAFESVQSTIHRPSVSKSPPFTHKKPLETYSPFSDSHNLISGVPFSNGKILDNEESSDANIPSHPMDSYGNTYFPDSFNQASSVRNVKRPLSSRIPASSNNFETVTLPSYLEPPTPSGPNSFTFLNETPNKYKITGSQFKRGPVRPNRRPIRKKISGGPEDLISSGTSAVESFTSSNLETMEEFNDDLEEPEVGQATSNVNFPKRITIAPKLQSVVPETISTTSKPSDPSNVVQETFTSNGKRVNYNYHPIIDFFGDDEKENDSESIDREDSEPNYVPNIQSEWKPINHPSSSRNNGKSPNLVERKKHK</sequence>
<name>A0ABN8BJE7_CHISP</name>
<evidence type="ECO:0000256" key="3">
    <source>
        <dbReference type="ARBA" id="ARBA00023180"/>
    </source>
</evidence>
<keyword evidence="2" id="KW-1015">Disulfide bond</keyword>
<evidence type="ECO:0000259" key="6">
    <source>
        <dbReference type="Pfam" id="PF16077"/>
    </source>
</evidence>
<evidence type="ECO:0000313" key="9">
    <source>
        <dbReference type="Proteomes" id="UP001153292"/>
    </source>
</evidence>
<feature type="domain" description="Neurotrophin 1 N-terminal" evidence="7">
    <location>
        <begin position="101"/>
        <end position="197"/>
    </location>
</feature>
<feature type="domain" description="Spaetzle" evidence="6">
    <location>
        <begin position="513"/>
        <end position="603"/>
    </location>
</feature>
<dbReference type="InterPro" id="IPR029034">
    <property type="entry name" value="Cystine-knot_cytokine"/>
</dbReference>
<feature type="compositionally biased region" description="Polar residues" evidence="4">
    <location>
        <begin position="277"/>
        <end position="287"/>
    </location>
</feature>
<dbReference type="Proteomes" id="UP001153292">
    <property type="component" value="Chromosome 9"/>
</dbReference>
<evidence type="ECO:0000256" key="5">
    <source>
        <dbReference type="SAM" id="SignalP"/>
    </source>
</evidence>
<dbReference type="InterPro" id="IPR052444">
    <property type="entry name" value="Spz/Toll_ligand-like"/>
</dbReference>
<dbReference type="Pfam" id="PF16077">
    <property type="entry name" value="Spaetzle"/>
    <property type="match status" value="1"/>
</dbReference>
<feature type="region of interest" description="Disordered" evidence="4">
    <location>
        <begin position="771"/>
        <end position="803"/>
    </location>
</feature>
<feature type="region of interest" description="Disordered" evidence="4">
    <location>
        <begin position="891"/>
        <end position="945"/>
    </location>
</feature>
<evidence type="ECO:0000313" key="8">
    <source>
        <dbReference type="EMBL" id="CAH0407541.1"/>
    </source>
</evidence>
<feature type="compositionally biased region" description="Basic and acidic residues" evidence="4">
    <location>
        <begin position="288"/>
        <end position="300"/>
    </location>
</feature>
<dbReference type="SUPFAM" id="SSF57501">
    <property type="entry name" value="Cystine-knot cytokines"/>
    <property type="match status" value="1"/>
</dbReference>
<gene>
    <name evidence="8" type="ORF">CHILSU_LOCUS10941</name>
</gene>
<evidence type="ECO:0008006" key="10">
    <source>
        <dbReference type="Google" id="ProtNLM"/>
    </source>
</evidence>
<dbReference type="EMBL" id="OU963902">
    <property type="protein sequence ID" value="CAH0407541.1"/>
    <property type="molecule type" value="Genomic_DNA"/>
</dbReference>
<proteinExistence type="predicted"/>
<dbReference type="Pfam" id="PF24103">
    <property type="entry name" value="NT_N"/>
    <property type="match status" value="1"/>
</dbReference>
<feature type="signal peptide" evidence="5">
    <location>
        <begin position="1"/>
        <end position="21"/>
    </location>
</feature>
<organism evidence="8 9">
    <name type="scientific">Chilo suppressalis</name>
    <name type="common">Asiatic rice borer moth</name>
    <dbReference type="NCBI Taxonomy" id="168631"/>
    <lineage>
        <taxon>Eukaryota</taxon>
        <taxon>Metazoa</taxon>
        <taxon>Ecdysozoa</taxon>
        <taxon>Arthropoda</taxon>
        <taxon>Hexapoda</taxon>
        <taxon>Insecta</taxon>
        <taxon>Pterygota</taxon>
        <taxon>Neoptera</taxon>
        <taxon>Endopterygota</taxon>
        <taxon>Lepidoptera</taxon>
        <taxon>Glossata</taxon>
        <taxon>Ditrysia</taxon>
        <taxon>Pyraloidea</taxon>
        <taxon>Crambidae</taxon>
        <taxon>Crambinae</taxon>
        <taxon>Chilo</taxon>
    </lineage>
</organism>
<dbReference type="PANTHER" id="PTHR23199:SF12">
    <property type="entry name" value="NEUROTROPHIN 1-RELATED"/>
    <property type="match status" value="1"/>
</dbReference>
<evidence type="ECO:0000256" key="2">
    <source>
        <dbReference type="ARBA" id="ARBA00023157"/>
    </source>
</evidence>
<evidence type="ECO:0000259" key="7">
    <source>
        <dbReference type="Pfam" id="PF24103"/>
    </source>
</evidence>